<gene>
    <name evidence="1" type="ORF">HA052_15940</name>
</gene>
<reference evidence="1 2" key="1">
    <citation type="submission" date="2020-03" db="EMBL/GenBank/DDBJ databases">
        <title>Draft genome sequence of environmentally isolated cultures.</title>
        <authorList>
            <person name="Wilson H.S."/>
            <person name="De Leon M.E."/>
        </authorList>
    </citation>
    <scope>NUCLEOTIDE SEQUENCE [LARGE SCALE GENOMIC DNA]</scope>
    <source>
        <strain evidence="1 2">HSC-31F16</strain>
    </source>
</reference>
<protein>
    <recommendedName>
        <fullName evidence="3">Morphogenetic protein</fullName>
    </recommendedName>
</protein>
<evidence type="ECO:0008006" key="3">
    <source>
        <dbReference type="Google" id="ProtNLM"/>
    </source>
</evidence>
<keyword evidence="2" id="KW-1185">Reference proteome</keyword>
<evidence type="ECO:0000313" key="2">
    <source>
        <dbReference type="Proteomes" id="UP001515641"/>
    </source>
</evidence>
<proteinExistence type="predicted"/>
<organism evidence="1 2">
    <name type="scientific">Chromobacterium fluminis</name>
    <dbReference type="NCBI Taxonomy" id="3044269"/>
    <lineage>
        <taxon>Bacteria</taxon>
        <taxon>Pseudomonadati</taxon>
        <taxon>Pseudomonadota</taxon>
        <taxon>Betaproteobacteria</taxon>
        <taxon>Neisseriales</taxon>
        <taxon>Chromobacteriaceae</taxon>
        <taxon>Chromobacterium</taxon>
    </lineage>
</organism>
<evidence type="ECO:0000313" key="1">
    <source>
        <dbReference type="EMBL" id="NHR06680.1"/>
    </source>
</evidence>
<comment type="caution">
    <text evidence="1">The sequence shown here is derived from an EMBL/GenBank/DDBJ whole genome shotgun (WGS) entry which is preliminary data.</text>
</comment>
<dbReference type="RefSeq" id="WP_166452624.1">
    <property type="nucleotide sequence ID" value="NZ_JAAOMA010000022.1"/>
</dbReference>
<name>A0ABX0L7B8_9NEIS</name>
<accession>A0ABX0L7B8</accession>
<sequence>MKERPMLYTGAMVRKVLADAKTQTRRIIKPQPDVTEERLRELGAWIDGFTLSQQVDGAWQHGFIDTECPYGQPGDRLWVRETWGVISHSWDRHGNRVKWTPNRPATAISEMPFGNGYYSGHVIYAADGPNEWSDDDDGGGEPRSLWHPSIHMPRAACRLMLEITDVRVERLQDISEADAVAEGGPVDHPNGTARGWFEQLWEKLYGAGSWDANPYVWRISFKKVEA</sequence>
<dbReference type="Proteomes" id="UP001515641">
    <property type="component" value="Unassembled WGS sequence"/>
</dbReference>
<dbReference type="EMBL" id="JAAOMA010000022">
    <property type="protein sequence ID" value="NHR06680.1"/>
    <property type="molecule type" value="Genomic_DNA"/>
</dbReference>